<keyword evidence="7" id="KW-1133">Transmembrane helix</keyword>
<dbReference type="InterPro" id="IPR036719">
    <property type="entry name" value="Neuro-gated_channel_TM_sf"/>
</dbReference>
<evidence type="ECO:0000256" key="4">
    <source>
        <dbReference type="ARBA" id="ARBA00022729"/>
    </source>
</evidence>
<dbReference type="GO" id="GO:0005886">
    <property type="term" value="C:plasma membrane"/>
    <property type="evidence" value="ECO:0007669"/>
    <property type="project" value="UniProtKB-SubCell"/>
</dbReference>
<keyword evidence="6" id="KW-0407">Ion channel</keyword>
<keyword evidence="9" id="KW-1185">Reference proteome</keyword>
<dbReference type="SUPFAM" id="SSF90112">
    <property type="entry name" value="Neurotransmitter-gated ion-channel transmembrane pore"/>
    <property type="match status" value="1"/>
</dbReference>
<dbReference type="InterPro" id="IPR006029">
    <property type="entry name" value="Neurotrans-gated_channel_TM"/>
</dbReference>
<dbReference type="GO" id="GO:0034220">
    <property type="term" value="P:monoatomic ion transmembrane transport"/>
    <property type="evidence" value="ECO:0007669"/>
    <property type="project" value="UniProtKB-KW"/>
</dbReference>
<keyword evidence="2" id="KW-0813">Transport</keyword>
<comment type="subcellular location">
    <subcellularLocation>
        <location evidence="1">Cell membrane</location>
    </subcellularLocation>
</comment>
<feature type="domain" description="Neurotransmitter-gated ion-channel transmembrane" evidence="8">
    <location>
        <begin position="188"/>
        <end position="241"/>
    </location>
</feature>
<keyword evidence="7" id="KW-0812">Transmembrane</keyword>
<dbReference type="KEGG" id="hgl:101701306"/>
<dbReference type="GeneID" id="101701306"/>
<evidence type="ECO:0000259" key="8">
    <source>
        <dbReference type="Pfam" id="PF02932"/>
    </source>
</evidence>
<proteinExistence type="predicted"/>
<name>A0AAX6QS27_HETGA</name>
<protein>
    <submittedName>
        <fullName evidence="10">Neuronal acetylcholine receptor subunit alpha-4-like</fullName>
    </submittedName>
</protein>
<reference evidence="10" key="1">
    <citation type="submission" date="2025-08" db="UniProtKB">
        <authorList>
            <consortium name="RefSeq"/>
        </authorList>
    </citation>
    <scope>IDENTIFICATION</scope>
</reference>
<accession>A0AAX6QS27</accession>
<dbReference type="Proteomes" id="UP000694906">
    <property type="component" value="Unplaced"/>
</dbReference>
<keyword evidence="4" id="KW-0732">Signal</keyword>
<evidence type="ECO:0000313" key="9">
    <source>
        <dbReference type="Proteomes" id="UP000694906"/>
    </source>
</evidence>
<evidence type="ECO:0000256" key="2">
    <source>
        <dbReference type="ARBA" id="ARBA00022448"/>
    </source>
</evidence>
<evidence type="ECO:0000313" key="10">
    <source>
        <dbReference type="RefSeq" id="XP_012924980.2"/>
    </source>
</evidence>
<gene>
    <name evidence="10" type="primary">LOC101701306</name>
</gene>
<organism evidence="9 10">
    <name type="scientific">Heterocephalus glaber</name>
    <name type="common">Naked mole rat</name>
    <dbReference type="NCBI Taxonomy" id="10181"/>
    <lineage>
        <taxon>Eukaryota</taxon>
        <taxon>Metazoa</taxon>
        <taxon>Chordata</taxon>
        <taxon>Craniata</taxon>
        <taxon>Vertebrata</taxon>
        <taxon>Euteleostomi</taxon>
        <taxon>Mammalia</taxon>
        <taxon>Eutheria</taxon>
        <taxon>Euarchontoglires</taxon>
        <taxon>Glires</taxon>
        <taxon>Rodentia</taxon>
        <taxon>Hystricomorpha</taxon>
        <taxon>Bathyergidae</taxon>
        <taxon>Heterocephalus</taxon>
    </lineage>
</organism>
<feature type="transmembrane region" description="Helical" evidence="7">
    <location>
        <begin position="184"/>
        <end position="202"/>
    </location>
</feature>
<evidence type="ECO:0000256" key="5">
    <source>
        <dbReference type="ARBA" id="ARBA00023065"/>
    </source>
</evidence>
<feature type="transmembrane region" description="Helical" evidence="7">
    <location>
        <begin position="209"/>
        <end position="231"/>
    </location>
</feature>
<dbReference type="InterPro" id="IPR038050">
    <property type="entry name" value="Neuro_actylchol_rec"/>
</dbReference>
<sequence>MAAAGLEPHPIPVPRSWCQGSCASGGGQEQSPGIKYDLGVSGLLFPSESLPCLGTHLSHCSFHFVKELSAFLSVFVLCDQNHDECCWRGLEVTLLTKAHLFSRDTVHWVPLSICKRSCLLPAELQIKSAPRPTTRSRSDSRPEGLVGEHCLTIIISMATTTVRSTSMSPGASSPLATALPYRHPHFLCLIVSCLTMLIFHLLSRCREKIPMCVCMLLSLTDFLLLVTEIILTTSLVTPLISEGRLEVCCHGH</sequence>
<keyword evidence="7" id="KW-0472">Membrane</keyword>
<dbReference type="Pfam" id="PF02932">
    <property type="entry name" value="Neur_chan_memb"/>
    <property type="match status" value="1"/>
</dbReference>
<evidence type="ECO:0000256" key="3">
    <source>
        <dbReference type="ARBA" id="ARBA00022475"/>
    </source>
</evidence>
<dbReference type="AlphaFoldDB" id="A0AAX6QS27"/>
<keyword evidence="5" id="KW-0406">Ion transport</keyword>
<keyword evidence="3" id="KW-1003">Cell membrane</keyword>
<evidence type="ECO:0000256" key="6">
    <source>
        <dbReference type="ARBA" id="ARBA00023303"/>
    </source>
</evidence>
<dbReference type="RefSeq" id="XP_012924980.2">
    <property type="nucleotide sequence ID" value="XM_013069526.2"/>
</dbReference>
<dbReference type="Gene3D" id="1.20.58.390">
    <property type="entry name" value="Neurotransmitter-gated ion-channel transmembrane domain"/>
    <property type="match status" value="1"/>
</dbReference>
<evidence type="ECO:0000256" key="7">
    <source>
        <dbReference type="SAM" id="Phobius"/>
    </source>
</evidence>
<evidence type="ECO:0000256" key="1">
    <source>
        <dbReference type="ARBA" id="ARBA00004236"/>
    </source>
</evidence>